<accession>A0A0C9U3I6</accession>
<dbReference type="OrthoDB" id="3163890at2759"/>
<organism evidence="1 2">
    <name type="scientific">Paxillus involutus ATCC 200175</name>
    <dbReference type="NCBI Taxonomy" id="664439"/>
    <lineage>
        <taxon>Eukaryota</taxon>
        <taxon>Fungi</taxon>
        <taxon>Dikarya</taxon>
        <taxon>Basidiomycota</taxon>
        <taxon>Agaricomycotina</taxon>
        <taxon>Agaricomycetes</taxon>
        <taxon>Agaricomycetidae</taxon>
        <taxon>Boletales</taxon>
        <taxon>Paxilineae</taxon>
        <taxon>Paxillaceae</taxon>
        <taxon>Paxillus</taxon>
    </lineage>
</organism>
<keyword evidence="2" id="KW-1185">Reference proteome</keyword>
<dbReference type="Proteomes" id="UP000053647">
    <property type="component" value="Unassembled WGS sequence"/>
</dbReference>
<dbReference type="EMBL" id="KN819348">
    <property type="protein sequence ID" value="KIJ13856.1"/>
    <property type="molecule type" value="Genomic_DNA"/>
</dbReference>
<evidence type="ECO:0000313" key="2">
    <source>
        <dbReference type="Proteomes" id="UP000053647"/>
    </source>
</evidence>
<dbReference type="HOGENOM" id="CLU_134543_1_0_1"/>
<gene>
    <name evidence="1" type="ORF">PAXINDRAFT_56887</name>
</gene>
<proteinExistence type="predicted"/>
<sequence length="116" mass="13304">PSDFPTWIALWIMDKCDESDIFTGQVKDLDISRSTYNNAQKMRAAMSHRFGRHYGLGTQPWMENPSKPGRYIGNPSLSVTVSQYMISLRRCKARAGEVVTSARAMDEATMHRLWEF</sequence>
<name>A0A0C9U3I6_PAXIN</name>
<dbReference type="AlphaFoldDB" id="A0A0C9U3I6"/>
<feature type="non-terminal residue" evidence="1">
    <location>
        <position position="1"/>
    </location>
</feature>
<protein>
    <submittedName>
        <fullName evidence="1">Uncharacterized protein</fullName>
    </submittedName>
</protein>
<reference evidence="1 2" key="1">
    <citation type="submission" date="2014-06" db="EMBL/GenBank/DDBJ databases">
        <authorList>
            <consortium name="DOE Joint Genome Institute"/>
            <person name="Kuo A."/>
            <person name="Kohler A."/>
            <person name="Nagy L.G."/>
            <person name="Floudas D."/>
            <person name="Copeland A."/>
            <person name="Barry K.W."/>
            <person name="Cichocki N."/>
            <person name="Veneault-Fourrey C."/>
            <person name="LaButti K."/>
            <person name="Lindquist E.A."/>
            <person name="Lipzen A."/>
            <person name="Lundell T."/>
            <person name="Morin E."/>
            <person name="Murat C."/>
            <person name="Sun H."/>
            <person name="Tunlid A."/>
            <person name="Henrissat B."/>
            <person name="Grigoriev I.V."/>
            <person name="Hibbett D.S."/>
            <person name="Martin F."/>
            <person name="Nordberg H.P."/>
            <person name="Cantor M.N."/>
            <person name="Hua S.X."/>
        </authorList>
    </citation>
    <scope>NUCLEOTIDE SEQUENCE [LARGE SCALE GENOMIC DNA]</scope>
    <source>
        <strain evidence="1 2">ATCC 200175</strain>
    </source>
</reference>
<feature type="non-terminal residue" evidence="1">
    <location>
        <position position="116"/>
    </location>
</feature>
<reference evidence="2" key="2">
    <citation type="submission" date="2015-01" db="EMBL/GenBank/DDBJ databases">
        <title>Evolutionary Origins and Diversification of the Mycorrhizal Mutualists.</title>
        <authorList>
            <consortium name="DOE Joint Genome Institute"/>
            <consortium name="Mycorrhizal Genomics Consortium"/>
            <person name="Kohler A."/>
            <person name="Kuo A."/>
            <person name="Nagy L.G."/>
            <person name="Floudas D."/>
            <person name="Copeland A."/>
            <person name="Barry K.W."/>
            <person name="Cichocki N."/>
            <person name="Veneault-Fourrey C."/>
            <person name="LaButti K."/>
            <person name="Lindquist E.A."/>
            <person name="Lipzen A."/>
            <person name="Lundell T."/>
            <person name="Morin E."/>
            <person name="Murat C."/>
            <person name="Riley R."/>
            <person name="Ohm R."/>
            <person name="Sun H."/>
            <person name="Tunlid A."/>
            <person name="Henrissat B."/>
            <person name="Grigoriev I.V."/>
            <person name="Hibbett D.S."/>
            <person name="Martin F."/>
        </authorList>
    </citation>
    <scope>NUCLEOTIDE SEQUENCE [LARGE SCALE GENOMIC DNA]</scope>
    <source>
        <strain evidence="2">ATCC 200175</strain>
    </source>
</reference>
<evidence type="ECO:0000313" key="1">
    <source>
        <dbReference type="EMBL" id="KIJ13856.1"/>
    </source>
</evidence>